<name>A0A9W6P6B9_9ACTN</name>
<organism evidence="2 3">
    <name type="scientific">Nocardiopsis ansamitocini</name>
    <dbReference type="NCBI Taxonomy" id="1670832"/>
    <lineage>
        <taxon>Bacteria</taxon>
        <taxon>Bacillati</taxon>
        <taxon>Actinomycetota</taxon>
        <taxon>Actinomycetes</taxon>
        <taxon>Streptosporangiales</taxon>
        <taxon>Nocardiopsidaceae</taxon>
        <taxon>Nocardiopsis</taxon>
    </lineage>
</organism>
<proteinExistence type="predicted"/>
<keyword evidence="1" id="KW-1133">Transmembrane helix</keyword>
<keyword evidence="1" id="KW-0812">Transmembrane</keyword>
<sequence length="169" mass="18130">MDSLGTVLPLLVAFSPLTVALVGAVVAMVWERDDHLFRRRTEALRGLRLKERYRAIRPVRKGTASHDPALAEISLHVARAQVATIGGPVGRLLRATMIAASLLAVVVGMGMVLAPGVSSTVAAAPWAHLGLFGPQLWAMRPARLRTAERAVAANEAVVDRQRAQEQYAA</sequence>
<reference evidence="2" key="1">
    <citation type="submission" date="2023-02" db="EMBL/GenBank/DDBJ databases">
        <title>Nocardiopsis ansamitocini NBRC 112285.</title>
        <authorList>
            <person name="Ichikawa N."/>
            <person name="Sato H."/>
            <person name="Tonouchi N."/>
        </authorList>
    </citation>
    <scope>NUCLEOTIDE SEQUENCE</scope>
    <source>
        <strain evidence="2">NBRC 112285</strain>
    </source>
</reference>
<dbReference type="AlphaFoldDB" id="A0A9W6P6B9"/>
<dbReference type="RefSeq" id="WP_285759722.1">
    <property type="nucleotide sequence ID" value="NZ_BSQG01000004.1"/>
</dbReference>
<evidence type="ECO:0000313" key="2">
    <source>
        <dbReference type="EMBL" id="GLU48250.1"/>
    </source>
</evidence>
<evidence type="ECO:0000256" key="1">
    <source>
        <dbReference type="SAM" id="Phobius"/>
    </source>
</evidence>
<accession>A0A9W6P6B9</accession>
<dbReference type="EMBL" id="BSQG01000004">
    <property type="protein sequence ID" value="GLU48250.1"/>
    <property type="molecule type" value="Genomic_DNA"/>
</dbReference>
<gene>
    <name evidence="2" type="ORF">Nans01_26010</name>
</gene>
<dbReference type="Proteomes" id="UP001165092">
    <property type="component" value="Unassembled WGS sequence"/>
</dbReference>
<evidence type="ECO:0000313" key="3">
    <source>
        <dbReference type="Proteomes" id="UP001165092"/>
    </source>
</evidence>
<feature type="transmembrane region" description="Helical" evidence="1">
    <location>
        <begin position="92"/>
        <end position="114"/>
    </location>
</feature>
<keyword evidence="3" id="KW-1185">Reference proteome</keyword>
<feature type="transmembrane region" description="Helical" evidence="1">
    <location>
        <begin position="6"/>
        <end position="30"/>
    </location>
</feature>
<comment type="caution">
    <text evidence="2">The sequence shown here is derived from an EMBL/GenBank/DDBJ whole genome shotgun (WGS) entry which is preliminary data.</text>
</comment>
<keyword evidence="1" id="KW-0472">Membrane</keyword>
<protein>
    <submittedName>
        <fullName evidence="2">Uncharacterized protein</fullName>
    </submittedName>
</protein>